<feature type="domain" description="HAMP" evidence="16">
    <location>
        <begin position="313"/>
        <end position="365"/>
    </location>
</feature>
<dbReference type="Pfam" id="PF06580">
    <property type="entry name" value="His_kinase"/>
    <property type="match status" value="1"/>
</dbReference>
<dbReference type="Pfam" id="PF02518">
    <property type="entry name" value="HATPase_c"/>
    <property type="match status" value="1"/>
</dbReference>
<evidence type="ECO:0000259" key="15">
    <source>
        <dbReference type="PROSITE" id="PS50109"/>
    </source>
</evidence>
<keyword evidence="4" id="KW-1003">Cell membrane</keyword>
<gene>
    <name evidence="17" type="ORF">QR721_13465</name>
</gene>
<keyword evidence="11 14" id="KW-1133">Transmembrane helix</keyword>
<dbReference type="Gene3D" id="3.30.565.10">
    <property type="entry name" value="Histidine kinase-like ATPase, C-terminal domain"/>
    <property type="match status" value="1"/>
</dbReference>
<dbReference type="SUPFAM" id="SSF55874">
    <property type="entry name" value="ATPase domain of HSP90 chaperone/DNA topoisomerase II/histidine kinase"/>
    <property type="match status" value="1"/>
</dbReference>
<proteinExistence type="predicted"/>
<dbReference type="Pfam" id="PF02743">
    <property type="entry name" value="dCache_1"/>
    <property type="match status" value="1"/>
</dbReference>
<dbReference type="Pfam" id="PF00672">
    <property type="entry name" value="HAMP"/>
    <property type="match status" value="1"/>
</dbReference>
<keyword evidence="12" id="KW-0902">Two-component regulatory system</keyword>
<keyword evidence="5" id="KW-0597">Phosphoprotein</keyword>
<evidence type="ECO:0000256" key="3">
    <source>
        <dbReference type="ARBA" id="ARBA00012438"/>
    </source>
</evidence>
<keyword evidence="8" id="KW-0547">Nucleotide-binding</keyword>
<evidence type="ECO:0000313" key="17">
    <source>
        <dbReference type="EMBL" id="WLV24630.1"/>
    </source>
</evidence>
<dbReference type="SMART" id="SM00304">
    <property type="entry name" value="HAMP"/>
    <property type="match status" value="1"/>
</dbReference>
<evidence type="ECO:0000259" key="16">
    <source>
        <dbReference type="PROSITE" id="PS50885"/>
    </source>
</evidence>
<organism evidence="17 18">
    <name type="scientific">Aciduricibacillus chroicocephali</name>
    <dbReference type="NCBI Taxonomy" id="3054939"/>
    <lineage>
        <taxon>Bacteria</taxon>
        <taxon>Bacillati</taxon>
        <taxon>Bacillota</taxon>
        <taxon>Bacilli</taxon>
        <taxon>Bacillales</taxon>
        <taxon>Bacillaceae</taxon>
        <taxon>Aciduricibacillus</taxon>
    </lineage>
</organism>
<evidence type="ECO:0000256" key="5">
    <source>
        <dbReference type="ARBA" id="ARBA00022553"/>
    </source>
</evidence>
<evidence type="ECO:0000256" key="1">
    <source>
        <dbReference type="ARBA" id="ARBA00000085"/>
    </source>
</evidence>
<dbReference type="GO" id="GO:0004673">
    <property type="term" value="F:protein histidine kinase activity"/>
    <property type="evidence" value="ECO:0007669"/>
    <property type="project" value="UniProtKB-EC"/>
</dbReference>
<dbReference type="PROSITE" id="PS50109">
    <property type="entry name" value="HIS_KIN"/>
    <property type="match status" value="1"/>
</dbReference>
<dbReference type="InterPro" id="IPR003594">
    <property type="entry name" value="HATPase_dom"/>
</dbReference>
<evidence type="ECO:0000256" key="6">
    <source>
        <dbReference type="ARBA" id="ARBA00022679"/>
    </source>
</evidence>
<dbReference type="InterPro" id="IPR005467">
    <property type="entry name" value="His_kinase_dom"/>
</dbReference>
<keyword evidence="10" id="KW-0067">ATP-binding</keyword>
<evidence type="ECO:0000256" key="4">
    <source>
        <dbReference type="ARBA" id="ARBA00022475"/>
    </source>
</evidence>
<dbReference type="RefSeq" id="WP_348027852.1">
    <property type="nucleotide sequence ID" value="NZ_CP129113.1"/>
</dbReference>
<dbReference type="PANTHER" id="PTHR42713">
    <property type="entry name" value="HISTIDINE KINASE-RELATED"/>
    <property type="match status" value="1"/>
</dbReference>
<keyword evidence="6 17" id="KW-0808">Transferase</keyword>
<evidence type="ECO:0000256" key="9">
    <source>
        <dbReference type="ARBA" id="ARBA00022777"/>
    </source>
</evidence>
<keyword evidence="7 14" id="KW-0812">Transmembrane</keyword>
<feature type="transmembrane region" description="Helical" evidence="14">
    <location>
        <begin position="292"/>
        <end position="312"/>
    </location>
</feature>
<feature type="transmembrane region" description="Helical" evidence="14">
    <location>
        <begin position="20"/>
        <end position="39"/>
    </location>
</feature>
<evidence type="ECO:0000256" key="7">
    <source>
        <dbReference type="ARBA" id="ARBA00022692"/>
    </source>
</evidence>
<evidence type="ECO:0000256" key="12">
    <source>
        <dbReference type="ARBA" id="ARBA00023012"/>
    </source>
</evidence>
<dbReference type="CDD" id="cd18773">
    <property type="entry name" value="PDC1_HK_sensor"/>
    <property type="match status" value="1"/>
</dbReference>
<comment type="subcellular location">
    <subcellularLocation>
        <location evidence="2">Cell membrane</location>
        <topology evidence="2">Multi-pass membrane protein</topology>
    </subcellularLocation>
</comment>
<evidence type="ECO:0000256" key="2">
    <source>
        <dbReference type="ARBA" id="ARBA00004651"/>
    </source>
</evidence>
<evidence type="ECO:0000256" key="11">
    <source>
        <dbReference type="ARBA" id="ARBA00022989"/>
    </source>
</evidence>
<keyword evidence="9 17" id="KW-0418">Kinase</keyword>
<name>A0ABY9KUW9_9BACI</name>
<dbReference type="PANTHER" id="PTHR42713:SF2">
    <property type="entry name" value="TWO-COMPONENT SENSOR KINASE YESM"/>
    <property type="match status" value="1"/>
</dbReference>
<sequence>MKHHLREKFRKLRIQITFHYLLASLLALVPMAVILYLSMSSIVLGDTKSNMKTAVNRSGMYIDLYIDRLTAVSRLLAENPQLERYFSGQARPQSLKRDIRETINTTLASDRFIKSVVMVSKDGEVISNEKGLIMSKSANMMEETWYRKAIAKGGQPFLTSARMQGFTMDRDAWVISISREIQDTKGDNIGVLLIDLDYQVIEDYLSNLNLGEKGFSFILNGQSEVVYHKNPAYFQDEQKQQELKGIVADQLGYDKKENTLTYTYHLKNAEWELVSVSSQDSLIAVKRQLIEIFVLVGLVLLGLSVLSVWLFARRVTAPFQRLEQAMQAVQTGLSEVAVDEKGCYEAESLARHFNSMMQRIDGLMQEIRKNEKYLRKAEINVLHSQINPHFLYNTLDTIIWMAEFGDHEKVIDLTKALAAFFRLSLSGGSEWTTIEHELEHVRHYLFIQKERYSDKLQYEIHCDDKLREVGIPKLILQPIVENALYHGIRPLPHKGLIKVAASLHDDNIVLSVEDNGKGFNMDALEHVRSHEGVKLGGIGIANVDERIRLYYGDGYGISIQSGALEGTTVTIKLPKRVNGN</sequence>
<dbReference type="Gene3D" id="1.10.287.130">
    <property type="match status" value="1"/>
</dbReference>
<evidence type="ECO:0000256" key="13">
    <source>
        <dbReference type="ARBA" id="ARBA00023136"/>
    </source>
</evidence>
<accession>A0ABY9KUW9</accession>
<dbReference type="InterPro" id="IPR010559">
    <property type="entry name" value="Sig_transdc_His_kin_internal"/>
</dbReference>
<dbReference type="SMART" id="SM00387">
    <property type="entry name" value="HATPase_c"/>
    <property type="match status" value="1"/>
</dbReference>
<dbReference type="InterPro" id="IPR036890">
    <property type="entry name" value="HATPase_C_sf"/>
</dbReference>
<dbReference type="PROSITE" id="PS50885">
    <property type="entry name" value="HAMP"/>
    <property type="match status" value="1"/>
</dbReference>
<dbReference type="Proteomes" id="UP001180087">
    <property type="component" value="Chromosome"/>
</dbReference>
<reference evidence="17" key="1">
    <citation type="submission" date="2023-06" db="EMBL/GenBank/DDBJ databases">
        <title>A Treasure from Seagulls: Isolation and Description of Aciduricobacillus qingdaonensis gen. nov., sp. nov., a Rare Obligately Uric Acid-utilizing Member in the Family Bacillaceae.</title>
        <authorList>
            <person name="Liu W."/>
            <person name="Wang B."/>
        </authorList>
    </citation>
    <scope>NUCLEOTIDE SEQUENCE</scope>
    <source>
        <strain evidence="17">44XB</strain>
    </source>
</reference>
<evidence type="ECO:0000256" key="14">
    <source>
        <dbReference type="SAM" id="Phobius"/>
    </source>
</evidence>
<evidence type="ECO:0000256" key="8">
    <source>
        <dbReference type="ARBA" id="ARBA00022741"/>
    </source>
</evidence>
<dbReference type="InterPro" id="IPR051552">
    <property type="entry name" value="HptR"/>
</dbReference>
<dbReference type="EMBL" id="CP129113">
    <property type="protein sequence ID" value="WLV24630.1"/>
    <property type="molecule type" value="Genomic_DNA"/>
</dbReference>
<dbReference type="EC" id="2.7.13.3" evidence="3"/>
<dbReference type="InterPro" id="IPR033479">
    <property type="entry name" value="dCache_1"/>
</dbReference>
<dbReference type="CDD" id="cd06225">
    <property type="entry name" value="HAMP"/>
    <property type="match status" value="1"/>
</dbReference>
<evidence type="ECO:0000256" key="10">
    <source>
        <dbReference type="ARBA" id="ARBA00022840"/>
    </source>
</evidence>
<keyword evidence="18" id="KW-1185">Reference proteome</keyword>
<dbReference type="InterPro" id="IPR003660">
    <property type="entry name" value="HAMP_dom"/>
</dbReference>
<protein>
    <recommendedName>
        <fullName evidence="3">histidine kinase</fullName>
        <ecNumber evidence="3">2.7.13.3</ecNumber>
    </recommendedName>
</protein>
<feature type="domain" description="Histidine kinase" evidence="15">
    <location>
        <begin position="476"/>
        <end position="577"/>
    </location>
</feature>
<keyword evidence="13 14" id="KW-0472">Membrane</keyword>
<comment type="catalytic activity">
    <reaction evidence="1">
        <text>ATP + protein L-histidine = ADP + protein N-phospho-L-histidine.</text>
        <dbReference type="EC" id="2.7.13.3"/>
    </reaction>
</comment>
<dbReference type="Gene3D" id="3.30.450.20">
    <property type="entry name" value="PAS domain"/>
    <property type="match status" value="2"/>
</dbReference>
<evidence type="ECO:0000313" key="18">
    <source>
        <dbReference type="Proteomes" id="UP001180087"/>
    </source>
</evidence>